<keyword evidence="3 4" id="KW-0732">Signal</keyword>
<dbReference type="GO" id="GO:0036503">
    <property type="term" value="P:ERAD pathway"/>
    <property type="evidence" value="ECO:0007669"/>
    <property type="project" value="TreeGrafter"/>
</dbReference>
<dbReference type="EMBL" id="CP119893">
    <property type="protein sequence ID" value="WFD26215.1"/>
    <property type="molecule type" value="Genomic_DNA"/>
</dbReference>
<evidence type="ECO:0000313" key="6">
    <source>
        <dbReference type="Proteomes" id="UP001213623"/>
    </source>
</evidence>
<evidence type="ECO:0000256" key="3">
    <source>
        <dbReference type="ARBA" id="ARBA00022729"/>
    </source>
</evidence>
<dbReference type="AlphaFoldDB" id="A0AAF0J6P0"/>
<evidence type="ECO:0000256" key="4">
    <source>
        <dbReference type="SAM" id="SignalP"/>
    </source>
</evidence>
<name>A0AAF0J6P0_9BASI</name>
<organism evidence="5 6">
    <name type="scientific">Malassezia nana</name>
    <dbReference type="NCBI Taxonomy" id="180528"/>
    <lineage>
        <taxon>Eukaryota</taxon>
        <taxon>Fungi</taxon>
        <taxon>Dikarya</taxon>
        <taxon>Basidiomycota</taxon>
        <taxon>Ustilaginomycotina</taxon>
        <taxon>Malasseziomycetes</taxon>
        <taxon>Malasseziales</taxon>
        <taxon>Malasseziaceae</taxon>
        <taxon>Malassezia</taxon>
    </lineage>
</organism>
<dbReference type="Proteomes" id="UP001213623">
    <property type="component" value="Chromosome 2"/>
</dbReference>
<dbReference type="InterPro" id="IPR034543">
    <property type="entry name" value="LCL2"/>
</dbReference>
<reference evidence="5" key="1">
    <citation type="submission" date="2023-03" db="EMBL/GenBank/DDBJ databases">
        <title>Mating type loci evolution in Malassezia.</title>
        <authorList>
            <person name="Coelho M.A."/>
        </authorList>
    </citation>
    <scope>NUCLEOTIDE SEQUENCE</scope>
    <source>
        <strain evidence="5">CBS 9557</strain>
    </source>
</reference>
<gene>
    <name evidence="5" type="primary">LCL2</name>
    <name evidence="5" type="ORF">MNAN1_001192</name>
</gene>
<protein>
    <recommendedName>
        <fullName evidence="2">Long chronological lifespan protein 2</fullName>
    </recommendedName>
</protein>
<feature type="signal peptide" evidence="4">
    <location>
        <begin position="1"/>
        <end position="18"/>
    </location>
</feature>
<comment type="similarity">
    <text evidence="1">Belongs to the LCL2 family.</text>
</comment>
<feature type="chain" id="PRO_5042106924" description="Long chronological lifespan protein 2" evidence="4">
    <location>
        <begin position="19"/>
        <end position="108"/>
    </location>
</feature>
<dbReference type="PANTHER" id="PTHR38425:SF1">
    <property type="entry name" value="LONG CHRONOLOGICAL LIFESPAN PROTEIN 2"/>
    <property type="match status" value="1"/>
</dbReference>
<accession>A0AAF0J6P0</accession>
<proteinExistence type="inferred from homology"/>
<evidence type="ECO:0000313" key="5">
    <source>
        <dbReference type="EMBL" id="WFD26215.1"/>
    </source>
</evidence>
<dbReference type="PANTHER" id="PTHR38425">
    <property type="entry name" value="LONG CHRONOLOGICAL LIFESPAN PROTEIN 2"/>
    <property type="match status" value="1"/>
</dbReference>
<sequence length="108" mass="12331">MRLFWVALGALLALPAHAQFFQHFFQGGQMFQQYQEPEEQHVGDASWFRERVAAAQCNHYLCPDTLACVDGPENCPCPFAEQVHCMLGGARLCVQQKHCDEVRAWYEA</sequence>
<keyword evidence="6" id="KW-1185">Reference proteome</keyword>
<evidence type="ECO:0000256" key="2">
    <source>
        <dbReference type="ARBA" id="ARBA00018534"/>
    </source>
</evidence>
<evidence type="ECO:0000256" key="1">
    <source>
        <dbReference type="ARBA" id="ARBA00010545"/>
    </source>
</evidence>